<name>A0A1L7GWV7_LIMFE</name>
<dbReference type="RefSeq" id="WP_075667612.1">
    <property type="nucleotide sequence ID" value="NZ_CP019030.1"/>
</dbReference>
<dbReference type="PRINTS" id="PR00081">
    <property type="entry name" value="GDHRDH"/>
</dbReference>
<comment type="similarity">
    <text evidence="1">Belongs to the short-chain dehydrogenases/reductases (SDR) family.</text>
</comment>
<dbReference type="Pfam" id="PF00106">
    <property type="entry name" value="adh_short"/>
    <property type="match status" value="1"/>
</dbReference>
<evidence type="ECO:0000256" key="1">
    <source>
        <dbReference type="ARBA" id="ARBA00006484"/>
    </source>
</evidence>
<proteinExistence type="inferred from homology"/>
<evidence type="ECO:0000313" key="3">
    <source>
        <dbReference type="EMBL" id="APU46590.1"/>
    </source>
</evidence>
<dbReference type="SUPFAM" id="SSF51735">
    <property type="entry name" value="NAD(P)-binding Rossmann-fold domains"/>
    <property type="match status" value="1"/>
</dbReference>
<gene>
    <name evidence="3" type="ORF">BUW47_09305</name>
</gene>
<sequence length="114" mass="12610">MAATMRNPPQETELTALKNVKLFQLDVTDRQSIAKAYEAIRMEYWTVDVLLNNAGYALFGPLELSTEDQIRRAYDTLLLGTTLVTRQFIPMLRENGGGSIISLSSVGGVLVMSV</sequence>
<evidence type="ECO:0000256" key="2">
    <source>
        <dbReference type="ARBA" id="ARBA00023002"/>
    </source>
</evidence>
<dbReference type="Gene3D" id="3.40.50.720">
    <property type="entry name" value="NAD(P)-binding Rossmann-like Domain"/>
    <property type="match status" value="1"/>
</dbReference>
<accession>A0A1L7GWV7</accession>
<dbReference type="PANTHER" id="PTHR43976:SF16">
    <property type="entry name" value="SHORT-CHAIN DEHYDROGENASE_REDUCTASE FAMILY PROTEIN"/>
    <property type="match status" value="1"/>
</dbReference>
<dbReference type="Proteomes" id="UP000185427">
    <property type="component" value="Chromosome"/>
</dbReference>
<evidence type="ECO:0000313" key="4">
    <source>
        <dbReference type="Proteomes" id="UP000185427"/>
    </source>
</evidence>
<dbReference type="InterPro" id="IPR002347">
    <property type="entry name" value="SDR_fam"/>
</dbReference>
<reference evidence="3 4" key="1">
    <citation type="submission" date="2016-12" db="EMBL/GenBank/DDBJ databases">
        <title>Complete Genome Sequence of Lactobacillus fermentum Strain SNUV175, a Probiotic for Treatment of Bacterial Vaginosis.</title>
        <authorList>
            <person name="Lee S."/>
            <person name="You H.J."/>
            <person name="Kwon B."/>
            <person name="Ko G."/>
        </authorList>
    </citation>
    <scope>NUCLEOTIDE SEQUENCE [LARGE SCALE GENOMIC DNA]</scope>
    <source>
        <strain evidence="3 4">SNUV175</strain>
    </source>
</reference>
<dbReference type="GeneID" id="83714383"/>
<protein>
    <submittedName>
        <fullName evidence="3">Uncharacterized protein</fullName>
    </submittedName>
</protein>
<dbReference type="InterPro" id="IPR051911">
    <property type="entry name" value="SDR_oxidoreductase"/>
</dbReference>
<dbReference type="InterPro" id="IPR036291">
    <property type="entry name" value="NAD(P)-bd_dom_sf"/>
</dbReference>
<dbReference type="EMBL" id="CP019030">
    <property type="protein sequence ID" value="APU46590.1"/>
    <property type="molecule type" value="Genomic_DNA"/>
</dbReference>
<organism evidence="3 4">
    <name type="scientific">Limosilactobacillus fermentum</name>
    <name type="common">Lactobacillus fermentum</name>
    <dbReference type="NCBI Taxonomy" id="1613"/>
    <lineage>
        <taxon>Bacteria</taxon>
        <taxon>Bacillati</taxon>
        <taxon>Bacillota</taxon>
        <taxon>Bacilli</taxon>
        <taxon>Lactobacillales</taxon>
        <taxon>Lactobacillaceae</taxon>
        <taxon>Limosilactobacillus</taxon>
    </lineage>
</organism>
<dbReference type="AlphaFoldDB" id="A0A1L7GWV7"/>
<dbReference type="PANTHER" id="PTHR43976">
    <property type="entry name" value="SHORT CHAIN DEHYDROGENASE"/>
    <property type="match status" value="1"/>
</dbReference>
<keyword evidence="2" id="KW-0560">Oxidoreductase</keyword>
<dbReference type="GO" id="GO:0016491">
    <property type="term" value="F:oxidoreductase activity"/>
    <property type="evidence" value="ECO:0007669"/>
    <property type="project" value="UniProtKB-KW"/>
</dbReference>